<reference evidence="2 3" key="1">
    <citation type="submission" date="2018-01" db="EMBL/GenBank/DDBJ databases">
        <title>Cryobacterium sp. nov., from glaciers in China.</title>
        <authorList>
            <person name="Liu Q."/>
            <person name="Xin Y.-H."/>
        </authorList>
    </citation>
    <scope>NUCLEOTIDE SEQUENCE [LARGE SCALE GENOMIC DNA]</scope>
    <source>
        <strain evidence="2 3">TMN-42</strain>
    </source>
</reference>
<dbReference type="AlphaFoldDB" id="A0A2S3ZH88"/>
<dbReference type="Proteomes" id="UP000237340">
    <property type="component" value="Unassembled WGS sequence"/>
</dbReference>
<keyword evidence="3" id="KW-1185">Reference proteome</keyword>
<dbReference type="EMBL" id="PPXD01000009">
    <property type="protein sequence ID" value="POH66726.1"/>
    <property type="molecule type" value="Genomic_DNA"/>
</dbReference>
<dbReference type="Pfam" id="PF00582">
    <property type="entry name" value="Usp"/>
    <property type="match status" value="1"/>
</dbReference>
<comment type="caution">
    <text evidence="2">The sequence shown here is derived from an EMBL/GenBank/DDBJ whole genome shotgun (WGS) entry which is preliminary data.</text>
</comment>
<gene>
    <name evidence="2" type="ORF">C3B61_09275</name>
</gene>
<accession>A0A2S3ZH88</accession>
<name>A0A2S3ZH88_9MICO</name>
<dbReference type="InterPro" id="IPR014729">
    <property type="entry name" value="Rossmann-like_a/b/a_fold"/>
</dbReference>
<dbReference type="RefSeq" id="WP_103460344.1">
    <property type="nucleotide sequence ID" value="NZ_PPXD01000009.1"/>
</dbReference>
<dbReference type="InterPro" id="IPR006016">
    <property type="entry name" value="UspA"/>
</dbReference>
<organism evidence="2 3">
    <name type="scientific">Cryobacterium zongtaii</name>
    <dbReference type="NCBI Taxonomy" id="1259217"/>
    <lineage>
        <taxon>Bacteria</taxon>
        <taxon>Bacillati</taxon>
        <taxon>Actinomycetota</taxon>
        <taxon>Actinomycetes</taxon>
        <taxon>Micrococcales</taxon>
        <taxon>Microbacteriaceae</taxon>
        <taxon>Cryobacterium</taxon>
    </lineage>
</organism>
<dbReference type="SUPFAM" id="SSF52402">
    <property type="entry name" value="Adenine nucleotide alpha hydrolases-like"/>
    <property type="match status" value="1"/>
</dbReference>
<protein>
    <submittedName>
        <fullName evidence="2">Universal stress protein</fullName>
    </submittedName>
</protein>
<evidence type="ECO:0000313" key="2">
    <source>
        <dbReference type="EMBL" id="POH66726.1"/>
    </source>
</evidence>
<dbReference type="CDD" id="cd00293">
    <property type="entry name" value="USP-like"/>
    <property type="match status" value="1"/>
</dbReference>
<dbReference type="Gene3D" id="3.40.50.620">
    <property type="entry name" value="HUPs"/>
    <property type="match status" value="1"/>
</dbReference>
<proteinExistence type="predicted"/>
<feature type="domain" description="UspA" evidence="1">
    <location>
        <begin position="8"/>
        <end position="153"/>
    </location>
</feature>
<evidence type="ECO:0000259" key="1">
    <source>
        <dbReference type="Pfam" id="PF00582"/>
    </source>
</evidence>
<sequence length="168" mass="17886">MVRTHPPVVVGVTAGQPDAVVLAASEFAAQFGAELICASVDPSRFMLEELPDGSMTSASFDPDSFEQAAAEFDPGLRAQIERVLAGRGVGWSTRALAGEPARALGHLAGTVRAMMIVVGSREPTVRHTLRSFFTGSVAVRLAHGQQRPVIIIPLNPIPFGTELPWDEE</sequence>
<evidence type="ECO:0000313" key="3">
    <source>
        <dbReference type="Proteomes" id="UP000237340"/>
    </source>
</evidence>